<reference evidence="2" key="1">
    <citation type="submission" date="2015-06" db="EMBL/GenBank/DDBJ databases">
        <authorList>
            <person name="Hoefler B.C."/>
            <person name="Straight P.D."/>
        </authorList>
    </citation>
    <scope>NUCLEOTIDE SEQUENCE</scope>
</reference>
<evidence type="ECO:0000313" key="2">
    <source>
        <dbReference type="EMBL" id="JAI29705.1"/>
    </source>
</evidence>
<dbReference type="EMBL" id="GDHF01027768">
    <property type="protein sequence ID" value="JAI24546.1"/>
    <property type="molecule type" value="Transcribed_RNA"/>
</dbReference>
<dbReference type="AlphaFoldDB" id="A0A0K8UTP2"/>
<name>A0A0K8UTP2_BACLA</name>
<dbReference type="Pfam" id="PF21672">
    <property type="entry name" value="COMM_HN"/>
    <property type="match status" value="1"/>
</dbReference>
<evidence type="ECO:0000313" key="1">
    <source>
        <dbReference type="EMBL" id="JAI24546.1"/>
    </source>
</evidence>
<sequence length="220" mass="24533">MESQLIHLIAYDCFLQKFRFCGDGDCPDWVLAEIISTLSVLSAQNLETLAGLVAKRIVGAQFEENAIKAITADLSNDGKSAVACIHFLLINASRHAVTETVFSEEIQQLGLPKEHAASMCRVLASNVTQIRQRLQDKAFRINELSSVRFIPPSPEQPDNTVGCVKFELKIAKELIDGLPEDTTHVLNIERANVEALLVELKEVRSTLQQYSWRQKDKADV</sequence>
<dbReference type="InterPro" id="IPR047155">
    <property type="entry name" value="COMMD4/6/7/8"/>
</dbReference>
<protein>
    <submittedName>
        <fullName evidence="2">COMM domain-containing protein 4</fullName>
    </submittedName>
</protein>
<proteinExistence type="predicted"/>
<dbReference type="EMBL" id="GDHF01022609">
    <property type="protein sequence ID" value="JAI29705.1"/>
    <property type="molecule type" value="Transcribed_RNA"/>
</dbReference>
<organism evidence="2">
    <name type="scientific">Bactrocera latifrons</name>
    <name type="common">Malaysian fruit fly</name>
    <name type="synonym">Chaetodacus latifrons</name>
    <dbReference type="NCBI Taxonomy" id="174628"/>
    <lineage>
        <taxon>Eukaryota</taxon>
        <taxon>Metazoa</taxon>
        <taxon>Ecdysozoa</taxon>
        <taxon>Arthropoda</taxon>
        <taxon>Hexapoda</taxon>
        <taxon>Insecta</taxon>
        <taxon>Pterygota</taxon>
        <taxon>Neoptera</taxon>
        <taxon>Endopterygota</taxon>
        <taxon>Diptera</taxon>
        <taxon>Brachycera</taxon>
        <taxon>Muscomorpha</taxon>
        <taxon>Tephritoidea</taxon>
        <taxon>Tephritidae</taxon>
        <taxon>Bactrocera</taxon>
        <taxon>Bactrocera</taxon>
    </lineage>
</organism>
<dbReference type="PANTHER" id="PTHR16231:SF4">
    <property type="entry name" value="COMM DOMAIN-CONTAINING PROTEIN 4"/>
    <property type="match status" value="1"/>
</dbReference>
<dbReference type="PANTHER" id="PTHR16231">
    <property type="entry name" value="COMM DOMAIN-CONTAINING PROTEIN 4-8 FAMILY MEMBER"/>
    <property type="match status" value="1"/>
</dbReference>
<dbReference type="OrthoDB" id="284322at2759"/>
<accession>A0A0K8UTP2</accession>
<gene>
    <name evidence="2" type="primary">COMMD4_0</name>
    <name evidence="1" type="synonym">COMMD4_2</name>
    <name evidence="1" type="ORF">c0_g2_i1</name>
    <name evidence="2" type="ORF">c0_g2_i4</name>
</gene>